<reference evidence="9 12" key="1">
    <citation type="journal article" date="2012" name="J. Bacteriol.">
        <title>Genome sequence of Pectobacterium sp. strain SCC3193.</title>
        <authorList>
            <person name="Koskinen J.P."/>
            <person name="Laine P."/>
            <person name="Niemi O."/>
            <person name="Nykyri J."/>
            <person name="Harjunpaa H."/>
            <person name="Auvinen P."/>
            <person name="Paulin L."/>
            <person name="Pirhonen M."/>
            <person name="Palva T."/>
            <person name="Holm L."/>
        </authorList>
    </citation>
    <scope>NUCLEOTIDE SEQUENCE [LARGE SCALE GENOMIC DNA]</scope>
    <source>
        <strain evidence="9 12">SCC3193</strain>
    </source>
</reference>
<feature type="transmembrane region" description="Helical" evidence="8">
    <location>
        <begin position="70"/>
        <end position="90"/>
    </location>
</feature>
<reference evidence="9" key="2">
    <citation type="submission" date="2012-03" db="EMBL/GenBank/DDBJ databases">
        <authorList>
            <person name="Koskinen P."/>
            <person name="Laine P."/>
            <person name="Niemi O."/>
            <person name="Nykyri J."/>
            <person name="Harjunpaa H."/>
            <person name="Auvinen P."/>
            <person name="Paulin L."/>
            <person name="Pirhonen M."/>
            <person name="Palva T."/>
            <person name="Holm L."/>
        </authorList>
    </citation>
    <scope>NUCLEOTIDE SEQUENCE</scope>
    <source>
        <strain evidence="9">SCC3193</strain>
    </source>
</reference>
<keyword evidence="3 8" id="KW-1003">Cell membrane</keyword>
<dbReference type="EMBL" id="PSZG01000001">
    <property type="protein sequence ID" value="RKO75541.1"/>
    <property type="molecule type" value="Genomic_DNA"/>
</dbReference>
<dbReference type="STRING" id="1905730.W5S_1370"/>
<dbReference type="Proteomes" id="UP001194579">
    <property type="component" value="Unassembled WGS sequence"/>
</dbReference>
<evidence type="ECO:0000256" key="1">
    <source>
        <dbReference type="ARBA" id="ARBA00004429"/>
    </source>
</evidence>
<dbReference type="KEGG" id="pec:W5S_1370"/>
<dbReference type="GO" id="GO:0005886">
    <property type="term" value="C:plasma membrane"/>
    <property type="evidence" value="ECO:0007669"/>
    <property type="project" value="UniProtKB-SubCell"/>
</dbReference>
<evidence type="ECO:0000313" key="13">
    <source>
        <dbReference type="Proteomes" id="UP000269665"/>
    </source>
</evidence>
<comment type="subcellular location">
    <subcellularLocation>
        <location evidence="1 8">Cell inner membrane</location>
        <topology evidence="1 8">Multi-pass membrane protein</topology>
    </subcellularLocation>
</comment>
<evidence type="ECO:0000256" key="5">
    <source>
        <dbReference type="ARBA" id="ARBA00022692"/>
    </source>
</evidence>
<dbReference type="HAMAP" id="MF_01101">
    <property type="entry name" value="UPF0208"/>
    <property type="match status" value="1"/>
</dbReference>
<evidence type="ECO:0000256" key="3">
    <source>
        <dbReference type="ARBA" id="ARBA00022475"/>
    </source>
</evidence>
<reference evidence="14" key="4">
    <citation type="submission" date="2023-07" db="EMBL/GenBank/DDBJ databases">
        <title>Identification of Pectobacterium versatile causing blackleg of potato from New York State with a whole genome sequencing approach.</title>
        <authorList>
            <person name="Ma X."/>
            <person name="Swingle B."/>
        </authorList>
    </citation>
    <scope>NUCLEOTIDE SEQUENCE [LARGE SCALE GENOMIC DNA]</scope>
    <source>
        <strain evidence="14">NY1588A</strain>
    </source>
</reference>
<keyword evidence="5 8" id="KW-0812">Transmembrane</keyword>
<evidence type="ECO:0000256" key="4">
    <source>
        <dbReference type="ARBA" id="ARBA00022519"/>
    </source>
</evidence>
<keyword evidence="7 8" id="KW-0472">Membrane</keyword>
<evidence type="ECO:0000256" key="7">
    <source>
        <dbReference type="ARBA" id="ARBA00023136"/>
    </source>
</evidence>
<dbReference type="EMBL" id="CP003415">
    <property type="protein sequence ID" value="AFI89469.1"/>
    <property type="molecule type" value="Genomic_DNA"/>
</dbReference>
<evidence type="ECO:0000313" key="9">
    <source>
        <dbReference type="EMBL" id="AFI89469.1"/>
    </source>
</evidence>
<keyword evidence="14" id="KW-1185">Reference proteome</keyword>
<sequence>MATKPDSRISWLQLLQRGQHYMKTWPAEKQLAPIFPENRVTRATRFGIRIMPPLAVFTLTWQIALGGQLGPAIATALFACSLPLQGLWWLGRRSVTPLPPTLAQWFHDIRHKLVESGQALAPLEEAPTYQALADVLKRAFNQLDKTFLDDL</sequence>
<dbReference type="HOGENOM" id="CLU_128746_0_0_6"/>
<evidence type="ECO:0000256" key="8">
    <source>
        <dbReference type="HAMAP-Rule" id="MF_01101"/>
    </source>
</evidence>
<gene>
    <name evidence="9" type="ordered locus">W5S_1370</name>
    <name evidence="11" type="ORF">C5E00_01405</name>
    <name evidence="10" type="ORF">F6Q06_09080</name>
</gene>
<dbReference type="OrthoDB" id="7066670at2"/>
<dbReference type="GeneID" id="45850051"/>
<dbReference type="AlphaFoldDB" id="A0A0H3I251"/>
<evidence type="ECO:0000313" key="12">
    <source>
        <dbReference type="Proteomes" id="UP000008044"/>
    </source>
</evidence>
<name>A0A0H3I251_PECPM</name>
<comment type="similarity">
    <text evidence="2 8">Belongs to the UPF0208 family.</text>
</comment>
<proteinExistence type="inferred from homology"/>
<dbReference type="NCBIfam" id="NF002493">
    <property type="entry name" value="PRK01816.1"/>
    <property type="match status" value="1"/>
</dbReference>
<accession>A0A0H3I251</accession>
<feature type="transmembrane region" description="Helical" evidence="8">
    <location>
        <begin position="46"/>
        <end position="64"/>
    </location>
</feature>
<dbReference type="PATRIC" id="fig|1166016.3.peg.1389"/>
<evidence type="ECO:0000256" key="6">
    <source>
        <dbReference type="ARBA" id="ARBA00022989"/>
    </source>
</evidence>
<reference evidence="10" key="5">
    <citation type="submission" date="2024-05" db="EMBL/GenBank/DDBJ databases">
        <title>Identification of Pectobacterium versatile causing blackleg of potato from New York State with a whole genome sequencing approach.</title>
        <authorList>
            <person name="Ma X."/>
            <person name="Swingle B."/>
        </authorList>
    </citation>
    <scope>NUCLEOTIDE SEQUENCE</scope>
    <source>
        <strain evidence="10">NY1588A</strain>
    </source>
</reference>
<evidence type="ECO:0000313" key="14">
    <source>
        <dbReference type="Proteomes" id="UP001194579"/>
    </source>
</evidence>
<evidence type="ECO:0000256" key="2">
    <source>
        <dbReference type="ARBA" id="ARBA00009474"/>
    </source>
</evidence>
<dbReference type="Pfam" id="PF04217">
    <property type="entry name" value="DUF412"/>
    <property type="match status" value="1"/>
</dbReference>
<organism evidence="9 12">
    <name type="scientific">Pectobacterium parmentieri</name>
    <dbReference type="NCBI Taxonomy" id="1905730"/>
    <lineage>
        <taxon>Bacteria</taxon>
        <taxon>Pseudomonadati</taxon>
        <taxon>Pseudomonadota</taxon>
        <taxon>Gammaproteobacteria</taxon>
        <taxon>Enterobacterales</taxon>
        <taxon>Pectobacteriaceae</taxon>
        <taxon>Pectobacterium</taxon>
    </lineage>
</organism>
<evidence type="ECO:0000313" key="10">
    <source>
        <dbReference type="EMBL" id="MBI0554640.1"/>
    </source>
</evidence>
<protein>
    <recommendedName>
        <fullName evidence="8">UPF0208 membrane protein W5S_1370</fullName>
    </recommendedName>
</protein>
<dbReference type="InterPro" id="IPR007334">
    <property type="entry name" value="UPF0208"/>
</dbReference>
<dbReference type="EMBL" id="WABS01000014">
    <property type="protein sequence ID" value="MBI0554640.1"/>
    <property type="molecule type" value="Genomic_DNA"/>
</dbReference>
<dbReference type="eggNOG" id="COG3092">
    <property type="taxonomic scope" value="Bacteria"/>
</dbReference>
<dbReference type="Proteomes" id="UP000008044">
    <property type="component" value="Chromosome"/>
</dbReference>
<dbReference type="RefSeq" id="WP_014699142.1">
    <property type="nucleotide sequence ID" value="NC_017845.1"/>
</dbReference>
<dbReference type="Proteomes" id="UP000269665">
    <property type="component" value="Unassembled WGS sequence"/>
</dbReference>
<keyword evidence="6 8" id="KW-1133">Transmembrane helix</keyword>
<evidence type="ECO:0000313" key="11">
    <source>
        <dbReference type="EMBL" id="RKO75541.1"/>
    </source>
</evidence>
<keyword evidence="4 8" id="KW-0997">Cell inner membrane</keyword>
<reference evidence="11 13" key="3">
    <citation type="journal article" date="2018" name="BMC Genomics">
        <title>High genomic variability in the plant pathogenic bacterium Pectobacterium parmentieri deciphered from de novo assembled complete genomes.</title>
        <authorList>
            <person name="Zoledowska S."/>
            <person name="Motyka-Pomagruk A."/>
            <person name="Sledz W."/>
            <person name="Mengoni A."/>
            <person name="Lojkowska E."/>
        </authorList>
    </citation>
    <scope>NUCLEOTIDE SEQUENCE [LARGE SCALE GENOMIC DNA]</scope>
    <source>
        <strain evidence="11 13">IFB5626</strain>
    </source>
</reference>
<dbReference type="KEGG" id="ppar:A8F97_11335"/>